<dbReference type="PANTHER" id="PTHR43585:SF2">
    <property type="entry name" value="ATP-GRASP ENZYME FSQD"/>
    <property type="match status" value="1"/>
</dbReference>
<dbReference type="Gene3D" id="3.40.50.20">
    <property type="match status" value="1"/>
</dbReference>
<dbReference type="InterPro" id="IPR013815">
    <property type="entry name" value="ATP_grasp_subdomain_1"/>
</dbReference>
<dbReference type="SUPFAM" id="SSF56059">
    <property type="entry name" value="Glutathione synthetase ATP-binding domain-like"/>
    <property type="match status" value="1"/>
</dbReference>
<sequence>MTRHIVVVHRWRAPYAEYERYVDHGRTSVTYVTTEVGRDGVPASAAGVELVAATDDLPAVRAAVLRLAARHGAPDGIVALKEDDLLVGAELRREWGCPGPTVAETVPFRDKLAMCTAVAEAGVAVPAFAPAPDRAAVLAFAAAHGWPVVVKPKASSSSAGVVVAHGPADVRAADVTPDCMVQKFQPGTIYQVDGVFDGSRVVTARASRYLQTCLEFRQGSVLGLVQEDDPRAQELLYSLTERAMRALAGKPTVFHLEAFLDGDACAFLEVGARTSGGEIPFLWREVHGYDLMAAGWAVALGEEPPEPPADLGDYTGELLAPAPARRPCRVLSVTSMLGTVPCLYAEDLVQPGEVLPDADAYYEHVGGRFRFRGTSSAEIAAAVDAVAAAYRVTAEPLSSAA</sequence>
<keyword evidence="3 4" id="KW-0067">ATP-binding</keyword>
<dbReference type="InterPro" id="IPR052032">
    <property type="entry name" value="ATP-dep_AA_Ligase"/>
</dbReference>
<evidence type="ECO:0000259" key="5">
    <source>
        <dbReference type="PROSITE" id="PS50975"/>
    </source>
</evidence>
<keyword evidence="1" id="KW-0436">Ligase</keyword>
<organism evidence="6 7">
    <name type="scientific">Actinokineospora guangxiensis</name>
    <dbReference type="NCBI Taxonomy" id="1490288"/>
    <lineage>
        <taxon>Bacteria</taxon>
        <taxon>Bacillati</taxon>
        <taxon>Actinomycetota</taxon>
        <taxon>Actinomycetes</taxon>
        <taxon>Pseudonocardiales</taxon>
        <taxon>Pseudonocardiaceae</taxon>
        <taxon>Actinokineospora</taxon>
    </lineage>
</organism>
<dbReference type="PROSITE" id="PS50975">
    <property type="entry name" value="ATP_GRASP"/>
    <property type="match status" value="1"/>
</dbReference>
<reference evidence="7" key="1">
    <citation type="journal article" date="2019" name="Int. J. Syst. Evol. Microbiol.">
        <title>The Global Catalogue of Microorganisms (GCM) 10K type strain sequencing project: providing services to taxonomists for standard genome sequencing and annotation.</title>
        <authorList>
            <consortium name="The Broad Institute Genomics Platform"/>
            <consortium name="The Broad Institute Genome Sequencing Center for Infectious Disease"/>
            <person name="Wu L."/>
            <person name="Ma J."/>
        </authorList>
    </citation>
    <scope>NUCLEOTIDE SEQUENCE [LARGE SCALE GENOMIC DNA]</scope>
    <source>
        <strain evidence="7">CCUG 59778</strain>
    </source>
</reference>
<dbReference type="InterPro" id="IPR011761">
    <property type="entry name" value="ATP-grasp"/>
</dbReference>
<feature type="domain" description="ATP-grasp" evidence="5">
    <location>
        <begin position="115"/>
        <end position="300"/>
    </location>
</feature>
<dbReference type="PANTHER" id="PTHR43585">
    <property type="entry name" value="FUMIPYRROLE BIOSYNTHESIS PROTEIN C"/>
    <property type="match status" value="1"/>
</dbReference>
<keyword evidence="2 4" id="KW-0547">Nucleotide-binding</keyword>
<dbReference type="Gene3D" id="3.30.1490.20">
    <property type="entry name" value="ATP-grasp fold, A domain"/>
    <property type="match status" value="1"/>
</dbReference>
<name>A0ABW0ESR7_9PSEU</name>
<dbReference type="EMBL" id="JBHSKF010000009">
    <property type="protein sequence ID" value="MFC5289080.1"/>
    <property type="molecule type" value="Genomic_DNA"/>
</dbReference>
<accession>A0ABW0ESR7</accession>
<dbReference type="Proteomes" id="UP001596157">
    <property type="component" value="Unassembled WGS sequence"/>
</dbReference>
<evidence type="ECO:0000256" key="3">
    <source>
        <dbReference type="ARBA" id="ARBA00022840"/>
    </source>
</evidence>
<comment type="caution">
    <text evidence="6">The sequence shown here is derived from an EMBL/GenBank/DDBJ whole genome shotgun (WGS) entry which is preliminary data.</text>
</comment>
<evidence type="ECO:0000256" key="1">
    <source>
        <dbReference type="ARBA" id="ARBA00022598"/>
    </source>
</evidence>
<evidence type="ECO:0000256" key="4">
    <source>
        <dbReference type="PROSITE-ProRule" id="PRU00409"/>
    </source>
</evidence>
<evidence type="ECO:0000256" key="2">
    <source>
        <dbReference type="ARBA" id="ARBA00022741"/>
    </source>
</evidence>
<evidence type="ECO:0000313" key="6">
    <source>
        <dbReference type="EMBL" id="MFC5289080.1"/>
    </source>
</evidence>
<keyword evidence="7" id="KW-1185">Reference proteome</keyword>
<evidence type="ECO:0000313" key="7">
    <source>
        <dbReference type="Proteomes" id="UP001596157"/>
    </source>
</evidence>
<proteinExistence type="predicted"/>
<dbReference type="RefSeq" id="WP_378248924.1">
    <property type="nucleotide sequence ID" value="NZ_JBHSKF010000009.1"/>
</dbReference>
<protein>
    <submittedName>
        <fullName evidence="6">Acetyl-CoA carboxylase biotin carboxylase subunit family protein</fullName>
    </submittedName>
</protein>
<gene>
    <name evidence="6" type="ORF">ACFPM7_18680</name>
</gene>
<dbReference type="Gene3D" id="3.30.470.20">
    <property type="entry name" value="ATP-grasp fold, B domain"/>
    <property type="match status" value="1"/>
</dbReference>